<feature type="compositionally biased region" description="Basic and acidic residues" evidence="1">
    <location>
        <begin position="186"/>
        <end position="195"/>
    </location>
</feature>
<evidence type="ECO:0000313" key="3">
    <source>
        <dbReference type="Proteomes" id="UP001372338"/>
    </source>
</evidence>
<name>A0AAN9IPS6_CROPI</name>
<comment type="caution">
    <text evidence="2">The sequence shown here is derived from an EMBL/GenBank/DDBJ whole genome shotgun (WGS) entry which is preliminary data.</text>
</comment>
<evidence type="ECO:0000256" key="1">
    <source>
        <dbReference type="SAM" id="MobiDB-lite"/>
    </source>
</evidence>
<dbReference type="EMBL" id="JAYWIO010000002">
    <property type="protein sequence ID" value="KAK7284005.1"/>
    <property type="molecule type" value="Genomic_DNA"/>
</dbReference>
<feature type="region of interest" description="Disordered" evidence="1">
    <location>
        <begin position="172"/>
        <end position="195"/>
    </location>
</feature>
<keyword evidence="3" id="KW-1185">Reference proteome</keyword>
<proteinExistence type="predicted"/>
<dbReference type="Proteomes" id="UP001372338">
    <property type="component" value="Unassembled WGS sequence"/>
</dbReference>
<accession>A0AAN9IPS6</accession>
<reference evidence="2 3" key="1">
    <citation type="submission" date="2024-01" db="EMBL/GenBank/DDBJ databases">
        <title>The genomes of 5 underutilized Papilionoideae crops provide insights into root nodulation and disease resistanc.</title>
        <authorList>
            <person name="Yuan L."/>
        </authorList>
    </citation>
    <scope>NUCLEOTIDE SEQUENCE [LARGE SCALE GENOMIC DNA]</scope>
    <source>
        <strain evidence="2">ZHUSHIDOU_FW_LH</strain>
        <tissue evidence="2">Leaf</tissue>
    </source>
</reference>
<feature type="region of interest" description="Disordered" evidence="1">
    <location>
        <begin position="1"/>
        <end position="69"/>
    </location>
</feature>
<evidence type="ECO:0000313" key="2">
    <source>
        <dbReference type="EMBL" id="KAK7284005.1"/>
    </source>
</evidence>
<gene>
    <name evidence="2" type="ORF">RIF29_13756</name>
</gene>
<protein>
    <submittedName>
        <fullName evidence="2">Uncharacterized protein</fullName>
    </submittedName>
</protein>
<sequence length="195" mass="21041">MGDETTVGSLPGSVAVAPTSAVPSNGITAADGNSEPKLASRNSQARGNKNNKAAVPTKKGPTKPTSSAHNIKPLQMKALEDSNPAQSHSVDLTIEELIRVRKEKEKRMLHDMRVLEKMGNNFMDTTFTHIVLPNKEEIEFAHRVSGVQCSAKENFKPPDGVIDIDMLKVVDQPVSDVASQQGPQDPQDHSSKPAQ</sequence>
<dbReference type="AlphaFoldDB" id="A0AAN9IPS6"/>
<feature type="compositionally biased region" description="Polar residues" evidence="1">
    <location>
        <begin position="40"/>
        <end position="51"/>
    </location>
</feature>
<organism evidence="2 3">
    <name type="scientific">Crotalaria pallida</name>
    <name type="common">Smooth rattlebox</name>
    <name type="synonym">Crotalaria striata</name>
    <dbReference type="NCBI Taxonomy" id="3830"/>
    <lineage>
        <taxon>Eukaryota</taxon>
        <taxon>Viridiplantae</taxon>
        <taxon>Streptophyta</taxon>
        <taxon>Embryophyta</taxon>
        <taxon>Tracheophyta</taxon>
        <taxon>Spermatophyta</taxon>
        <taxon>Magnoliopsida</taxon>
        <taxon>eudicotyledons</taxon>
        <taxon>Gunneridae</taxon>
        <taxon>Pentapetalae</taxon>
        <taxon>rosids</taxon>
        <taxon>fabids</taxon>
        <taxon>Fabales</taxon>
        <taxon>Fabaceae</taxon>
        <taxon>Papilionoideae</taxon>
        <taxon>50 kb inversion clade</taxon>
        <taxon>genistoids sensu lato</taxon>
        <taxon>core genistoids</taxon>
        <taxon>Crotalarieae</taxon>
        <taxon>Crotalaria</taxon>
    </lineage>
</organism>